<sequence>MTSLLRDQRERVLGQLTTHGAILLRGTPYREAAHFVDVMNALGLDYRAYPHLTDNYRRPVVEGVVNASSTEAPLPVPPHTEQAFSSVRPGVLGFMCLQRAPQGGQTPLHDCVNAYRELTPATKEMLQGAFFCKVTDQMSEDAVRSNFNTLDRAEIDQICKKFDLEWSWNGGKLSFVTKGPCVVTHPMTGETAFSCFWTVPSIHYFFRNYHGVPGADRKMAMLCRVVPLSAFDFILRNCVPFFRRNYRYFLFKDGKRLDVSLEMHTELNAVIWKNTTVFEWQPGDILMIDNIKVGHSRMPFVPPRHVVASVCNYYDARERRVEAPASRVSPDTEKRSPDRSAYTA</sequence>
<evidence type="ECO:0000313" key="6">
    <source>
        <dbReference type="Proteomes" id="UP000075635"/>
    </source>
</evidence>
<dbReference type="Pfam" id="PF02668">
    <property type="entry name" value="TauD"/>
    <property type="match status" value="1"/>
</dbReference>
<feature type="domain" description="TauD/TfdA-like" evidence="4">
    <location>
        <begin position="4"/>
        <end position="307"/>
    </location>
</feature>
<evidence type="ECO:0000256" key="3">
    <source>
        <dbReference type="SAM" id="MobiDB-lite"/>
    </source>
</evidence>
<dbReference type="SUPFAM" id="SSF51197">
    <property type="entry name" value="Clavaminate synthase-like"/>
    <property type="match status" value="1"/>
</dbReference>
<dbReference type="PANTHER" id="PTHR10696">
    <property type="entry name" value="GAMMA-BUTYROBETAINE HYDROXYLASE-RELATED"/>
    <property type="match status" value="1"/>
</dbReference>
<dbReference type="Gene3D" id="3.60.130.10">
    <property type="entry name" value="Clavaminate synthase-like"/>
    <property type="match status" value="1"/>
</dbReference>
<dbReference type="PANTHER" id="PTHR10696:SF21">
    <property type="entry name" value="TAUD_TFDA-LIKE DOMAIN-CONTAINING PROTEIN"/>
    <property type="match status" value="1"/>
</dbReference>
<dbReference type="InterPro" id="IPR050411">
    <property type="entry name" value="AlphaKG_dependent_hydroxylases"/>
</dbReference>
<dbReference type="InterPro" id="IPR042098">
    <property type="entry name" value="TauD-like_sf"/>
</dbReference>
<dbReference type="AlphaFoldDB" id="A0A150RE57"/>
<dbReference type="InterPro" id="IPR003819">
    <property type="entry name" value="TauD/TfdA-like"/>
</dbReference>
<evidence type="ECO:0000256" key="2">
    <source>
        <dbReference type="ARBA" id="ARBA00023002"/>
    </source>
</evidence>
<gene>
    <name evidence="5" type="ORF">BE17_36390</name>
</gene>
<name>A0A150RE57_SORCE</name>
<protein>
    <recommendedName>
        <fullName evidence="4">TauD/TfdA-like domain-containing protein</fullName>
    </recommendedName>
</protein>
<dbReference type="Proteomes" id="UP000075635">
    <property type="component" value="Unassembled WGS sequence"/>
</dbReference>
<keyword evidence="2" id="KW-0560">Oxidoreductase</keyword>
<comment type="caution">
    <text evidence="5">The sequence shown here is derived from an EMBL/GenBank/DDBJ whole genome shotgun (WGS) entry which is preliminary data.</text>
</comment>
<organism evidence="5 6">
    <name type="scientific">Sorangium cellulosum</name>
    <name type="common">Polyangium cellulosum</name>
    <dbReference type="NCBI Taxonomy" id="56"/>
    <lineage>
        <taxon>Bacteria</taxon>
        <taxon>Pseudomonadati</taxon>
        <taxon>Myxococcota</taxon>
        <taxon>Polyangia</taxon>
        <taxon>Polyangiales</taxon>
        <taxon>Polyangiaceae</taxon>
        <taxon>Sorangium</taxon>
    </lineage>
</organism>
<accession>A0A150RE57</accession>
<reference evidence="5 6" key="1">
    <citation type="submission" date="2014-02" db="EMBL/GenBank/DDBJ databases">
        <title>The small core and large imbalanced accessory genome model reveals a collaborative survival strategy of Sorangium cellulosum strains in nature.</title>
        <authorList>
            <person name="Han K."/>
            <person name="Peng R."/>
            <person name="Blom J."/>
            <person name="Li Y.-Z."/>
        </authorList>
    </citation>
    <scope>NUCLEOTIDE SEQUENCE [LARGE SCALE GENOMIC DNA]</scope>
    <source>
        <strain evidence="5 6">So0011-07</strain>
    </source>
</reference>
<proteinExistence type="predicted"/>
<feature type="region of interest" description="Disordered" evidence="3">
    <location>
        <begin position="323"/>
        <end position="344"/>
    </location>
</feature>
<evidence type="ECO:0000256" key="1">
    <source>
        <dbReference type="ARBA" id="ARBA00001954"/>
    </source>
</evidence>
<dbReference type="EMBL" id="JEMB01002769">
    <property type="protein sequence ID" value="KYF78567.1"/>
    <property type="molecule type" value="Genomic_DNA"/>
</dbReference>
<dbReference type="GO" id="GO:0016706">
    <property type="term" value="F:2-oxoglutarate-dependent dioxygenase activity"/>
    <property type="evidence" value="ECO:0007669"/>
    <property type="project" value="UniProtKB-ARBA"/>
</dbReference>
<comment type="cofactor">
    <cofactor evidence="1">
        <name>Fe(2+)</name>
        <dbReference type="ChEBI" id="CHEBI:29033"/>
    </cofactor>
</comment>
<evidence type="ECO:0000259" key="4">
    <source>
        <dbReference type="Pfam" id="PF02668"/>
    </source>
</evidence>
<evidence type="ECO:0000313" key="5">
    <source>
        <dbReference type="EMBL" id="KYF78567.1"/>
    </source>
</evidence>